<dbReference type="SMART" id="SM00342">
    <property type="entry name" value="HTH_ARAC"/>
    <property type="match status" value="1"/>
</dbReference>
<evidence type="ECO:0000256" key="3">
    <source>
        <dbReference type="ARBA" id="ARBA00023163"/>
    </source>
</evidence>
<dbReference type="Pfam" id="PF12833">
    <property type="entry name" value="HTH_18"/>
    <property type="match status" value="1"/>
</dbReference>
<dbReference type="InterPro" id="IPR009057">
    <property type="entry name" value="Homeodomain-like_sf"/>
</dbReference>
<accession>A0AA37KXN6</accession>
<protein>
    <submittedName>
        <fullName evidence="5">AraC family transcriptional regulator</fullName>
    </submittedName>
</protein>
<evidence type="ECO:0000259" key="4">
    <source>
        <dbReference type="PROSITE" id="PS01124"/>
    </source>
</evidence>
<dbReference type="EMBL" id="BQOL01000002">
    <property type="protein sequence ID" value="GKI20131.1"/>
    <property type="molecule type" value="Genomic_DNA"/>
</dbReference>
<evidence type="ECO:0000256" key="2">
    <source>
        <dbReference type="ARBA" id="ARBA00023125"/>
    </source>
</evidence>
<organism evidence="5 6">
    <name type="scientific">Alistipes finegoldii</name>
    <dbReference type="NCBI Taxonomy" id="214856"/>
    <lineage>
        <taxon>Bacteria</taxon>
        <taxon>Pseudomonadati</taxon>
        <taxon>Bacteroidota</taxon>
        <taxon>Bacteroidia</taxon>
        <taxon>Bacteroidales</taxon>
        <taxon>Rikenellaceae</taxon>
        <taxon>Alistipes</taxon>
    </lineage>
</organism>
<dbReference type="Gene3D" id="1.10.10.60">
    <property type="entry name" value="Homeodomain-like"/>
    <property type="match status" value="2"/>
</dbReference>
<dbReference type="InterPro" id="IPR037923">
    <property type="entry name" value="HTH-like"/>
</dbReference>
<reference evidence="5" key="1">
    <citation type="submission" date="2022-01" db="EMBL/GenBank/DDBJ databases">
        <title>Novel bile acid biosynthetic pathways are enriched in the microbiome of centenarians.</title>
        <authorList>
            <person name="Sato Y."/>
            <person name="Atarashi K."/>
            <person name="Plichta R.D."/>
            <person name="Arai Y."/>
            <person name="Sasajima S."/>
            <person name="Kearney M.S."/>
            <person name="Suda W."/>
            <person name="Takeshita K."/>
            <person name="Sasaki T."/>
            <person name="Okamoto S."/>
            <person name="Skelly N.A."/>
            <person name="Okamura Y."/>
            <person name="Vlamakis H."/>
            <person name="Li Y."/>
            <person name="Tanoue T."/>
            <person name="Takei H."/>
            <person name="Nittono H."/>
            <person name="Narushima S."/>
            <person name="Irie J."/>
            <person name="Itoh H."/>
            <person name="Moriya K."/>
            <person name="Sugiura Y."/>
            <person name="Suematsu M."/>
            <person name="Moritoki N."/>
            <person name="Shibata S."/>
            <person name="Littman R.D."/>
            <person name="Fischbach A.M."/>
            <person name="Uwamino Y."/>
            <person name="Inoue T."/>
            <person name="Honda A."/>
            <person name="Hattori M."/>
            <person name="Murai T."/>
            <person name="Xavier J.R."/>
            <person name="Hirose N."/>
            <person name="Honda K."/>
        </authorList>
    </citation>
    <scope>NUCLEOTIDE SEQUENCE</scope>
    <source>
        <strain evidence="5">CE91-St16</strain>
    </source>
</reference>
<dbReference type="RefSeq" id="WP_244076977.1">
    <property type="nucleotide sequence ID" value="NZ_AP025581.1"/>
</dbReference>
<dbReference type="PANTHER" id="PTHR43280">
    <property type="entry name" value="ARAC-FAMILY TRANSCRIPTIONAL REGULATOR"/>
    <property type="match status" value="1"/>
</dbReference>
<evidence type="ECO:0000313" key="5">
    <source>
        <dbReference type="EMBL" id="GKI20131.1"/>
    </source>
</evidence>
<feature type="domain" description="HTH araC/xylS-type" evidence="4">
    <location>
        <begin position="185"/>
        <end position="283"/>
    </location>
</feature>
<keyword evidence="3" id="KW-0804">Transcription</keyword>
<keyword evidence="1" id="KW-0805">Transcription regulation</keyword>
<sequence>MQEKTITPYELPDVKNHSFFFVDARINPDIEAKLHRHDAWELYYVIQGCGQRMTGDTLQPFSAGDVALIPPSMLHRWEFAPDSTDRDGHIRYLMVAFSHTFVERCMETFPEMRNSLDGIEFPVNALNFGPESSRIIRQMLIQMNGTNELGRLCEMLRLLSVVFTSSDTTFAGRPIRIEHDVRRMQHICTYVMRHYTHTISLNDIAAEVCMNRSAFCSFFKRCKGITFLAYLTAYRIDTACEMLKTTPLSIAEICYAVGFNDIPHFNRLFKKAKQLSPRAYRARFSEPAFNKLRG</sequence>
<dbReference type="InterPro" id="IPR018062">
    <property type="entry name" value="HTH_AraC-typ_CS"/>
</dbReference>
<dbReference type="SUPFAM" id="SSF46689">
    <property type="entry name" value="Homeodomain-like"/>
    <property type="match status" value="2"/>
</dbReference>
<dbReference type="InterPro" id="IPR003313">
    <property type="entry name" value="AraC-bd"/>
</dbReference>
<keyword evidence="2" id="KW-0238">DNA-binding</keyword>
<dbReference type="InterPro" id="IPR014710">
    <property type="entry name" value="RmlC-like_jellyroll"/>
</dbReference>
<dbReference type="Proteomes" id="UP001055105">
    <property type="component" value="Unassembled WGS sequence"/>
</dbReference>
<dbReference type="GO" id="GO:0003700">
    <property type="term" value="F:DNA-binding transcription factor activity"/>
    <property type="evidence" value="ECO:0007669"/>
    <property type="project" value="InterPro"/>
</dbReference>
<dbReference type="PROSITE" id="PS01124">
    <property type="entry name" value="HTH_ARAC_FAMILY_2"/>
    <property type="match status" value="1"/>
</dbReference>
<dbReference type="InterPro" id="IPR018060">
    <property type="entry name" value="HTH_AraC"/>
</dbReference>
<evidence type="ECO:0000256" key="1">
    <source>
        <dbReference type="ARBA" id="ARBA00023015"/>
    </source>
</evidence>
<proteinExistence type="predicted"/>
<dbReference type="PROSITE" id="PS00041">
    <property type="entry name" value="HTH_ARAC_FAMILY_1"/>
    <property type="match status" value="1"/>
</dbReference>
<gene>
    <name evidence="5" type="ORF">CE91St16_30390</name>
</gene>
<dbReference type="Gene3D" id="2.60.120.10">
    <property type="entry name" value="Jelly Rolls"/>
    <property type="match status" value="1"/>
</dbReference>
<dbReference type="AlphaFoldDB" id="A0AA37KXN6"/>
<dbReference type="Pfam" id="PF02311">
    <property type="entry name" value="AraC_binding"/>
    <property type="match status" value="1"/>
</dbReference>
<comment type="caution">
    <text evidence="5">The sequence shown here is derived from an EMBL/GenBank/DDBJ whole genome shotgun (WGS) entry which is preliminary data.</text>
</comment>
<dbReference type="PANTHER" id="PTHR43280:SF27">
    <property type="entry name" value="TRANSCRIPTIONAL REGULATOR MTLR"/>
    <property type="match status" value="1"/>
</dbReference>
<evidence type="ECO:0000313" key="6">
    <source>
        <dbReference type="Proteomes" id="UP001055105"/>
    </source>
</evidence>
<name>A0AA37KXN6_9BACT</name>
<dbReference type="SUPFAM" id="SSF51215">
    <property type="entry name" value="Regulatory protein AraC"/>
    <property type="match status" value="1"/>
</dbReference>
<dbReference type="GO" id="GO:0043565">
    <property type="term" value="F:sequence-specific DNA binding"/>
    <property type="evidence" value="ECO:0007669"/>
    <property type="project" value="InterPro"/>
</dbReference>